<gene>
    <name evidence="1" type="ORF">QAD02_017352</name>
</gene>
<comment type="caution">
    <text evidence="1">The sequence shown here is derived from an EMBL/GenBank/DDBJ whole genome shotgun (WGS) entry which is preliminary data.</text>
</comment>
<protein>
    <submittedName>
        <fullName evidence="1">Uncharacterized protein</fullName>
    </submittedName>
</protein>
<reference evidence="1" key="1">
    <citation type="submission" date="2023-04" db="EMBL/GenBank/DDBJ databases">
        <title>A chromosome-level genome assembly of the parasitoid wasp Eretmocerus hayati.</title>
        <authorList>
            <person name="Zhong Y."/>
            <person name="Liu S."/>
            <person name="Liu Y."/>
        </authorList>
    </citation>
    <scope>NUCLEOTIDE SEQUENCE</scope>
    <source>
        <strain evidence="1">ZJU_SS_LIU_2023</strain>
    </source>
</reference>
<name>A0ACC2PDQ1_9HYME</name>
<accession>A0ACC2PDQ1</accession>
<evidence type="ECO:0000313" key="2">
    <source>
        <dbReference type="Proteomes" id="UP001239111"/>
    </source>
</evidence>
<sequence>MQKSHSQRLTRELKRLVDHPPEGIICYTSDRLDLLTVNVIGPHGSPYENSLFELELEIPEKYPFVPPRLKFKTPVYHPNIDTQGRICMDLLKMPPNGGWRPTISLENIIVAVQSLLGNPNPDDPLMVDIAEEYRYNKKEFERKARELARENTKKNSSS</sequence>
<keyword evidence="2" id="KW-1185">Reference proteome</keyword>
<dbReference type="Proteomes" id="UP001239111">
    <property type="component" value="Chromosome 1"/>
</dbReference>
<dbReference type="EMBL" id="CM056741">
    <property type="protein sequence ID" value="KAJ8681560.1"/>
    <property type="molecule type" value="Genomic_DNA"/>
</dbReference>
<organism evidence="1 2">
    <name type="scientific">Eretmocerus hayati</name>
    <dbReference type="NCBI Taxonomy" id="131215"/>
    <lineage>
        <taxon>Eukaryota</taxon>
        <taxon>Metazoa</taxon>
        <taxon>Ecdysozoa</taxon>
        <taxon>Arthropoda</taxon>
        <taxon>Hexapoda</taxon>
        <taxon>Insecta</taxon>
        <taxon>Pterygota</taxon>
        <taxon>Neoptera</taxon>
        <taxon>Endopterygota</taxon>
        <taxon>Hymenoptera</taxon>
        <taxon>Apocrita</taxon>
        <taxon>Proctotrupomorpha</taxon>
        <taxon>Chalcidoidea</taxon>
        <taxon>Aphelinidae</taxon>
        <taxon>Aphelininae</taxon>
        <taxon>Eretmocerus</taxon>
    </lineage>
</organism>
<evidence type="ECO:0000313" key="1">
    <source>
        <dbReference type="EMBL" id="KAJ8681560.1"/>
    </source>
</evidence>
<proteinExistence type="predicted"/>